<name>A0A832WFF5_9CREN</name>
<proteinExistence type="predicted"/>
<dbReference type="RefSeq" id="WP_128621517.1">
    <property type="nucleotide sequence ID" value="NZ_DUJP01000036.1"/>
</dbReference>
<evidence type="ECO:0000313" key="2">
    <source>
        <dbReference type="Proteomes" id="UP000651120"/>
    </source>
</evidence>
<dbReference type="GeneID" id="1463554"/>
<dbReference type="AlphaFoldDB" id="A0A832WFF5"/>
<dbReference type="EMBL" id="DUJP01000036">
    <property type="protein sequence ID" value="HII47921.1"/>
    <property type="molecule type" value="Genomic_DNA"/>
</dbReference>
<protein>
    <submittedName>
        <fullName evidence="1">Uncharacterized protein</fullName>
    </submittedName>
</protein>
<sequence>MLSNWALAVISLVALIYATQIEVYVDNGPDVDGLHIYVWVGQRWEPVEVVYVPQSVETYIVATGEWTTMPYYNASRYILRLPREALFPRGRGELPRGFERWTLEVDNGTRRVVVDITRAAYEAFRRYLKCTGTEAELVEPPPPPGRPVEERYCKQYGLYCGEMCNYVKIYGVSRREK</sequence>
<accession>A0A832WFF5</accession>
<evidence type="ECO:0000313" key="1">
    <source>
        <dbReference type="EMBL" id="HII47921.1"/>
    </source>
</evidence>
<comment type="caution">
    <text evidence="1">The sequence shown here is derived from an EMBL/GenBank/DDBJ whole genome shotgun (WGS) entry which is preliminary data.</text>
</comment>
<reference evidence="1" key="1">
    <citation type="journal article" date="2020" name="bioRxiv">
        <title>A rank-normalized archaeal taxonomy based on genome phylogeny resolves widespread incomplete and uneven classifications.</title>
        <authorList>
            <person name="Rinke C."/>
            <person name="Chuvochina M."/>
            <person name="Mussig A.J."/>
            <person name="Chaumeil P.-A."/>
            <person name="Waite D.W."/>
            <person name="Whitman W.B."/>
            <person name="Parks D.H."/>
            <person name="Hugenholtz P."/>
        </authorList>
    </citation>
    <scope>NUCLEOTIDE SEQUENCE</scope>
    <source>
        <strain evidence="1">UBA8839</strain>
    </source>
</reference>
<gene>
    <name evidence="1" type="ORF">HA333_10950</name>
</gene>
<dbReference type="Proteomes" id="UP000651120">
    <property type="component" value="Unassembled WGS sequence"/>
</dbReference>
<organism evidence="1 2">
    <name type="scientific">Pyrobaculum aerophilum</name>
    <dbReference type="NCBI Taxonomy" id="13773"/>
    <lineage>
        <taxon>Archaea</taxon>
        <taxon>Thermoproteota</taxon>
        <taxon>Thermoprotei</taxon>
        <taxon>Thermoproteales</taxon>
        <taxon>Thermoproteaceae</taxon>
        <taxon>Pyrobaculum</taxon>
    </lineage>
</organism>